<name>J0WR37_AURST</name>
<dbReference type="KEGG" id="adl:AURDEDRAFT_76217"/>
<evidence type="ECO:0000313" key="3">
    <source>
        <dbReference type="Proteomes" id="UP000006514"/>
    </source>
</evidence>
<reference evidence="3" key="1">
    <citation type="journal article" date="2012" name="Science">
        <title>The Paleozoic origin of enzymatic lignin decomposition reconstructed from 31 fungal genomes.</title>
        <authorList>
            <person name="Floudas D."/>
            <person name="Binder M."/>
            <person name="Riley R."/>
            <person name="Barry K."/>
            <person name="Blanchette R.A."/>
            <person name="Henrissat B."/>
            <person name="Martinez A.T."/>
            <person name="Otillar R."/>
            <person name="Spatafora J.W."/>
            <person name="Yadav J.S."/>
            <person name="Aerts A."/>
            <person name="Benoit I."/>
            <person name="Boyd A."/>
            <person name="Carlson A."/>
            <person name="Copeland A."/>
            <person name="Coutinho P.M."/>
            <person name="de Vries R.P."/>
            <person name="Ferreira P."/>
            <person name="Findley K."/>
            <person name="Foster B."/>
            <person name="Gaskell J."/>
            <person name="Glotzer D."/>
            <person name="Gorecki P."/>
            <person name="Heitman J."/>
            <person name="Hesse C."/>
            <person name="Hori C."/>
            <person name="Igarashi K."/>
            <person name="Jurgens J.A."/>
            <person name="Kallen N."/>
            <person name="Kersten P."/>
            <person name="Kohler A."/>
            <person name="Kuees U."/>
            <person name="Kumar T.K.A."/>
            <person name="Kuo A."/>
            <person name="LaButti K."/>
            <person name="Larrondo L.F."/>
            <person name="Lindquist E."/>
            <person name="Ling A."/>
            <person name="Lombard V."/>
            <person name="Lucas S."/>
            <person name="Lundell T."/>
            <person name="Martin R."/>
            <person name="McLaughlin D.J."/>
            <person name="Morgenstern I."/>
            <person name="Morin E."/>
            <person name="Murat C."/>
            <person name="Nagy L.G."/>
            <person name="Nolan M."/>
            <person name="Ohm R.A."/>
            <person name="Patyshakuliyeva A."/>
            <person name="Rokas A."/>
            <person name="Ruiz-Duenas F.J."/>
            <person name="Sabat G."/>
            <person name="Salamov A."/>
            <person name="Samejima M."/>
            <person name="Schmutz J."/>
            <person name="Slot J.C."/>
            <person name="St John F."/>
            <person name="Stenlid J."/>
            <person name="Sun H."/>
            <person name="Sun S."/>
            <person name="Syed K."/>
            <person name="Tsang A."/>
            <person name="Wiebenga A."/>
            <person name="Young D."/>
            <person name="Pisabarro A."/>
            <person name="Eastwood D.C."/>
            <person name="Martin F."/>
            <person name="Cullen D."/>
            <person name="Grigoriev I.V."/>
            <person name="Hibbett D.S."/>
        </authorList>
    </citation>
    <scope>NUCLEOTIDE SEQUENCE [LARGE SCALE GENOMIC DNA]</scope>
    <source>
        <strain evidence="3">TFB10046</strain>
    </source>
</reference>
<keyword evidence="3" id="KW-1185">Reference proteome</keyword>
<gene>
    <name evidence="2" type="ORF">AURDEDRAFT_76217</name>
</gene>
<feature type="region of interest" description="Disordered" evidence="1">
    <location>
        <begin position="1"/>
        <end position="21"/>
    </location>
</feature>
<dbReference type="Proteomes" id="UP000006514">
    <property type="component" value="Unassembled WGS sequence"/>
</dbReference>
<sequence length="228" mass="25578">MLPGVNDYLRRTPVPGGGAPPRHKIALKLFGRTWKKLTAAQKRQVRTAEGHSYLWNNRHGVHAVFSTTCQKTLRDGPSKRTVCGACLSLRSVKTFKNALRRPMPAPDDRKYVPYGFREKEIGDLYLSYLGLEDLVKPNLNDVGRMLGDFAHGVLSGLYKQQEVLLGAIKATVVTKQREAQDKSMRGMKYPTAFDNVCAILATISPRAYRLFRAHFGGRTLRSLRYVGS</sequence>
<dbReference type="InParanoid" id="J0WR37"/>
<proteinExistence type="predicted"/>
<protein>
    <submittedName>
        <fullName evidence="2">Uncharacterized protein</fullName>
    </submittedName>
</protein>
<organism evidence="2 3">
    <name type="scientific">Auricularia subglabra (strain TFB-10046 / SS5)</name>
    <name type="common">White-rot fungus</name>
    <name type="synonym">Auricularia delicata (strain TFB10046)</name>
    <dbReference type="NCBI Taxonomy" id="717982"/>
    <lineage>
        <taxon>Eukaryota</taxon>
        <taxon>Fungi</taxon>
        <taxon>Dikarya</taxon>
        <taxon>Basidiomycota</taxon>
        <taxon>Agaricomycotina</taxon>
        <taxon>Agaricomycetes</taxon>
        <taxon>Auriculariales</taxon>
        <taxon>Auriculariaceae</taxon>
        <taxon>Auricularia</taxon>
    </lineage>
</organism>
<evidence type="ECO:0000313" key="2">
    <source>
        <dbReference type="EMBL" id="EJD34391.1"/>
    </source>
</evidence>
<dbReference type="OrthoDB" id="2682612at2759"/>
<accession>J0WR37</accession>
<dbReference type="EMBL" id="JH687954">
    <property type="protein sequence ID" value="EJD34391.1"/>
    <property type="molecule type" value="Genomic_DNA"/>
</dbReference>
<dbReference type="eggNOG" id="ENOG502QUPU">
    <property type="taxonomic scope" value="Eukaryota"/>
</dbReference>
<dbReference type="OMA" id="KHERMVQ"/>
<evidence type="ECO:0000256" key="1">
    <source>
        <dbReference type="SAM" id="MobiDB-lite"/>
    </source>
</evidence>
<dbReference type="AlphaFoldDB" id="J0WR37"/>